<dbReference type="Gene3D" id="3.40.50.300">
    <property type="entry name" value="P-loop containing nucleotide triphosphate hydrolases"/>
    <property type="match status" value="1"/>
</dbReference>
<name>A0A1Y5PI55_9MYCO</name>
<dbReference type="Pfam" id="PF13481">
    <property type="entry name" value="AAA_25"/>
    <property type="match status" value="1"/>
</dbReference>
<organism evidence="1">
    <name type="scientific">uncultured Mycobacterium sp</name>
    <dbReference type="NCBI Taxonomy" id="171292"/>
    <lineage>
        <taxon>Bacteria</taxon>
        <taxon>Bacillati</taxon>
        <taxon>Actinomycetota</taxon>
        <taxon>Actinomycetes</taxon>
        <taxon>Mycobacteriales</taxon>
        <taxon>Mycobacteriaceae</taxon>
        <taxon>Mycobacterium</taxon>
        <taxon>environmental samples</taxon>
    </lineage>
</organism>
<evidence type="ECO:0008006" key="2">
    <source>
        <dbReference type="Google" id="ProtNLM"/>
    </source>
</evidence>
<proteinExistence type="predicted"/>
<reference evidence="1" key="1">
    <citation type="submission" date="2016-03" db="EMBL/GenBank/DDBJ databases">
        <authorList>
            <person name="Ploux O."/>
        </authorList>
    </citation>
    <scope>NUCLEOTIDE SEQUENCE</scope>
    <source>
        <strain evidence="1">UC10</strain>
    </source>
</reference>
<accession>A0A1Y5PI55</accession>
<gene>
    <name evidence="1" type="ORF">MHPYR_240058</name>
</gene>
<sequence>MSAIPPYLESAVTEHMERMIVRDAAAQRLQQQRAEDLVLPPGYGLTEFLETPDEPASFRIDGNLPIGGNALVAAQNKAGKTTLMHNTVGSLVDDELFLGKYKVEPITGRVVVLDNELDERMLRRWWREQGIKHTDQVELIPLKGKLSTFRILEDANRARWAERLSGAQVLILDPLRPVLDALGLSEDKEAGRFLQAWDALKVEAGADETIVVHHMGHTSVRARGDSRLIDWADVNWKIRKDSQKQNVDEFTPLDEGDGGPRYYSAYGRDVFVPEGLLEYESASRRLRYVKKPTAEEAHSAHIRPLIEAFVKNSAPHGVCRNEAVEHLVGTGKAKRDPARQVFEAMFEEAVAAPEGRPYLASIGPKKAHQLTWKASS</sequence>
<protein>
    <recommendedName>
        <fullName evidence="2">AAA domain-containing protein</fullName>
    </recommendedName>
</protein>
<evidence type="ECO:0000313" key="1">
    <source>
        <dbReference type="EMBL" id="SBS75598.1"/>
    </source>
</evidence>
<dbReference type="SUPFAM" id="SSF52540">
    <property type="entry name" value="P-loop containing nucleoside triphosphate hydrolases"/>
    <property type="match status" value="1"/>
</dbReference>
<dbReference type="EMBL" id="FLQS01000017">
    <property type="protein sequence ID" value="SBS75598.1"/>
    <property type="molecule type" value="Genomic_DNA"/>
</dbReference>
<dbReference type="InterPro" id="IPR027417">
    <property type="entry name" value="P-loop_NTPase"/>
</dbReference>
<dbReference type="AlphaFoldDB" id="A0A1Y5PI55"/>